<keyword evidence="1" id="KW-0472">Membrane</keyword>
<feature type="transmembrane region" description="Helical" evidence="1">
    <location>
        <begin position="316"/>
        <end position="334"/>
    </location>
</feature>
<protein>
    <submittedName>
        <fullName evidence="2">AbrB family transcriptional regulator</fullName>
    </submittedName>
</protein>
<dbReference type="PIRSF" id="PIRSF038991">
    <property type="entry name" value="Protein_AbrB"/>
    <property type="match status" value="1"/>
</dbReference>
<organism evidence="2 3">
    <name type="scientific">Thermoleptolyngbya sichuanensis A183</name>
    <dbReference type="NCBI Taxonomy" id="2737172"/>
    <lineage>
        <taxon>Bacteria</taxon>
        <taxon>Bacillati</taxon>
        <taxon>Cyanobacteriota</taxon>
        <taxon>Cyanophyceae</taxon>
        <taxon>Oculatellales</taxon>
        <taxon>Oculatellaceae</taxon>
        <taxon>Thermoleptolyngbya</taxon>
        <taxon>Thermoleptolyngbya sichuanensis</taxon>
    </lineage>
</organism>
<reference evidence="2 3" key="1">
    <citation type="submission" date="2020-05" db="EMBL/GenBank/DDBJ databases">
        <title>Complete genome sequence of of a novel Thermoleptolyngbya strain isolated from hot springs of Ganzi, Sichuan China.</title>
        <authorList>
            <person name="Tang J."/>
            <person name="Daroch M."/>
            <person name="Li L."/>
            <person name="Waleron K."/>
            <person name="Waleron M."/>
            <person name="Waleron M."/>
        </authorList>
    </citation>
    <scope>NUCLEOTIDE SEQUENCE [LARGE SCALE GENOMIC DNA]</scope>
    <source>
        <strain evidence="2 3">PKUAC-SCTA183</strain>
    </source>
</reference>
<feature type="transmembrane region" description="Helical" evidence="1">
    <location>
        <begin position="376"/>
        <end position="396"/>
    </location>
</feature>
<dbReference type="Pfam" id="PF05145">
    <property type="entry name" value="AbrB"/>
    <property type="match status" value="1"/>
</dbReference>
<keyword evidence="1" id="KW-1133">Transmembrane helix</keyword>
<dbReference type="InterPro" id="IPR007820">
    <property type="entry name" value="AbrB_fam"/>
</dbReference>
<dbReference type="GO" id="GO:0016020">
    <property type="term" value="C:membrane"/>
    <property type="evidence" value="ECO:0007669"/>
    <property type="project" value="InterPro"/>
</dbReference>
<name>A0A6M8B9D0_9CYAN</name>
<feature type="transmembrane region" description="Helical" evidence="1">
    <location>
        <begin position="285"/>
        <end position="304"/>
    </location>
</feature>
<feature type="transmembrane region" description="Helical" evidence="1">
    <location>
        <begin position="42"/>
        <end position="75"/>
    </location>
</feature>
<accession>A0A6M8B9D0</accession>
<dbReference type="KEGG" id="theu:HPC62_13530"/>
<dbReference type="GO" id="GO:0010468">
    <property type="term" value="P:regulation of gene expression"/>
    <property type="evidence" value="ECO:0007669"/>
    <property type="project" value="InterPro"/>
</dbReference>
<evidence type="ECO:0000256" key="1">
    <source>
        <dbReference type="SAM" id="Phobius"/>
    </source>
</evidence>
<dbReference type="PANTHER" id="PTHR38457:SF1">
    <property type="entry name" value="REGULATOR ABRB-RELATED"/>
    <property type="match status" value="1"/>
</dbReference>
<dbReference type="AlphaFoldDB" id="A0A6M8B9D0"/>
<gene>
    <name evidence="2" type="ORF">HPC62_13530</name>
</gene>
<dbReference type="EMBL" id="CP053661">
    <property type="protein sequence ID" value="QKD83078.1"/>
    <property type="molecule type" value="Genomic_DNA"/>
</dbReference>
<evidence type="ECO:0000313" key="2">
    <source>
        <dbReference type="EMBL" id="QKD83078.1"/>
    </source>
</evidence>
<feature type="transmembrane region" description="Helical" evidence="1">
    <location>
        <begin position="216"/>
        <end position="236"/>
    </location>
</feature>
<dbReference type="RefSeq" id="WP_172356480.1">
    <property type="nucleotide sequence ID" value="NZ_CP053661.1"/>
</dbReference>
<keyword evidence="3" id="KW-1185">Reference proteome</keyword>
<keyword evidence="1" id="KW-0812">Transmembrane</keyword>
<sequence length="412" mass="43293">MTDPTAPRIEPPIEPPEDTIEAIAADLESSLGVKVLRAIAEVVLAGFIGLALIMLGLSGGAWILGGVAAGALVFYGDRTWFHRPALPNKTLRKMGQVLIGLAIGFSIRQSTLSSLSSQIPVLVLLGMTLLVSGGVIGYFYSRLEKVDLLTGVLATTPGNIGVMASIAADYSKNTAFVSLVQLLRFTTIIAVIPLVAQVPHTTDLRSTLSALLPDAHWLTLGNGLELAAVLAAAALAAQLGTRLNIPVATFFCPILVGLGFAPLGFADWFAGLPSGADASFSLPPLLKVVGQILLGTTIGEYWANSPRITLSTLARAIIPVTLTFSAGLLTAAIAKALTPWDWLTCLLIAAPGGSPEMIWIALTLQHDVELVTASHLVRLLVINLSLPGLIWLASYIDSRLAAQQGIVIHTEQ</sequence>
<dbReference type="PANTHER" id="PTHR38457">
    <property type="entry name" value="REGULATOR ABRB-RELATED"/>
    <property type="match status" value="1"/>
</dbReference>
<feature type="transmembrane region" description="Helical" evidence="1">
    <location>
        <begin position="175"/>
        <end position="196"/>
    </location>
</feature>
<evidence type="ECO:0000313" key="3">
    <source>
        <dbReference type="Proteomes" id="UP000505210"/>
    </source>
</evidence>
<proteinExistence type="predicted"/>
<dbReference type="Proteomes" id="UP000505210">
    <property type="component" value="Chromosome"/>
</dbReference>
<feature type="transmembrane region" description="Helical" evidence="1">
    <location>
        <begin position="119"/>
        <end position="140"/>
    </location>
</feature>
<feature type="transmembrane region" description="Helical" evidence="1">
    <location>
        <begin position="243"/>
        <end position="265"/>
    </location>
</feature>